<gene>
    <name evidence="2" type="ORF">g.37444</name>
</gene>
<evidence type="ECO:0000256" key="1">
    <source>
        <dbReference type="SAM" id="SignalP"/>
    </source>
</evidence>
<feature type="chain" id="PRO_5008580329" evidence="1">
    <location>
        <begin position="19"/>
        <end position="182"/>
    </location>
</feature>
<evidence type="ECO:0000313" key="2">
    <source>
        <dbReference type="EMBL" id="JAS11596.1"/>
    </source>
</evidence>
<protein>
    <submittedName>
        <fullName evidence="2">Uncharacterized protein</fullName>
    </submittedName>
</protein>
<dbReference type="EMBL" id="GEDC01025702">
    <property type="protein sequence ID" value="JAS11596.1"/>
    <property type="molecule type" value="Transcribed_RNA"/>
</dbReference>
<accession>A0A1B6CDR6</accession>
<reference evidence="2" key="1">
    <citation type="submission" date="2015-12" db="EMBL/GenBank/DDBJ databases">
        <title>De novo transcriptome assembly of four potential Pierce s Disease insect vectors from Arizona vineyards.</title>
        <authorList>
            <person name="Tassone E.E."/>
        </authorList>
    </citation>
    <scope>NUCLEOTIDE SEQUENCE</scope>
</reference>
<keyword evidence="1" id="KW-0732">Signal</keyword>
<sequence>MYKYNFILLVVICLSVSSKKDYFESVLKRTRIIQQEGVMACEKLIHDVNFKSPICKDEREYYQIDFLGEYHNSRYVLYKLEENNFTMSRIEYQVLNNTKKLLKELGNIVKKAEEEVLLPKAKVLLQQLNILDKTFRLNERFGTLPPTVFEDRANRNKLVNLTGFIPHRTQVKFAYNSSYSFT</sequence>
<dbReference type="AlphaFoldDB" id="A0A1B6CDR6"/>
<organism evidence="2">
    <name type="scientific">Clastoptera arizonana</name>
    <name type="common">Arizona spittle bug</name>
    <dbReference type="NCBI Taxonomy" id="38151"/>
    <lineage>
        <taxon>Eukaryota</taxon>
        <taxon>Metazoa</taxon>
        <taxon>Ecdysozoa</taxon>
        <taxon>Arthropoda</taxon>
        <taxon>Hexapoda</taxon>
        <taxon>Insecta</taxon>
        <taxon>Pterygota</taxon>
        <taxon>Neoptera</taxon>
        <taxon>Paraneoptera</taxon>
        <taxon>Hemiptera</taxon>
        <taxon>Auchenorrhyncha</taxon>
        <taxon>Cercopoidea</taxon>
        <taxon>Clastopteridae</taxon>
        <taxon>Clastoptera</taxon>
    </lineage>
</organism>
<feature type="signal peptide" evidence="1">
    <location>
        <begin position="1"/>
        <end position="18"/>
    </location>
</feature>
<name>A0A1B6CDR6_9HEMI</name>
<proteinExistence type="predicted"/>